<dbReference type="InterPro" id="IPR036047">
    <property type="entry name" value="F-box-like_dom_sf"/>
</dbReference>
<dbReference type="Proteomes" id="UP000026960">
    <property type="component" value="Chromosome 7"/>
</dbReference>
<reference evidence="3" key="2">
    <citation type="submission" date="2015-03" db="UniProtKB">
        <authorList>
            <consortium name="EnsemblPlants"/>
        </authorList>
    </citation>
    <scope>IDENTIFICATION</scope>
</reference>
<dbReference type="Gene3D" id="1.20.1280.50">
    <property type="match status" value="1"/>
</dbReference>
<evidence type="ECO:0000259" key="2">
    <source>
        <dbReference type="PROSITE" id="PS50181"/>
    </source>
</evidence>
<feature type="transmembrane region" description="Helical" evidence="1">
    <location>
        <begin position="141"/>
        <end position="165"/>
    </location>
</feature>
<dbReference type="eggNOG" id="ENOG502SQBG">
    <property type="taxonomic scope" value="Eukaryota"/>
</dbReference>
<accession>A0A0D3GPG3</accession>
<evidence type="ECO:0000313" key="3">
    <source>
        <dbReference type="EnsemblPlants" id="OBART07G09700.1"/>
    </source>
</evidence>
<keyword evidence="4" id="KW-1185">Reference proteome</keyword>
<evidence type="ECO:0000313" key="4">
    <source>
        <dbReference type="Proteomes" id="UP000026960"/>
    </source>
</evidence>
<name>A0A0D3GPG3_9ORYZ</name>
<evidence type="ECO:0000256" key="1">
    <source>
        <dbReference type="SAM" id="Phobius"/>
    </source>
</evidence>
<keyword evidence="1" id="KW-0812">Transmembrane</keyword>
<dbReference type="InterPro" id="IPR050796">
    <property type="entry name" value="SCF_F-box_component"/>
</dbReference>
<organism evidence="3">
    <name type="scientific">Oryza barthii</name>
    <dbReference type="NCBI Taxonomy" id="65489"/>
    <lineage>
        <taxon>Eukaryota</taxon>
        <taxon>Viridiplantae</taxon>
        <taxon>Streptophyta</taxon>
        <taxon>Embryophyta</taxon>
        <taxon>Tracheophyta</taxon>
        <taxon>Spermatophyta</taxon>
        <taxon>Magnoliopsida</taxon>
        <taxon>Liliopsida</taxon>
        <taxon>Poales</taxon>
        <taxon>Poaceae</taxon>
        <taxon>BOP clade</taxon>
        <taxon>Oryzoideae</taxon>
        <taxon>Oryzeae</taxon>
        <taxon>Oryzinae</taxon>
        <taxon>Oryza</taxon>
    </lineage>
</organism>
<dbReference type="STRING" id="65489.A0A0D3GPG3"/>
<sequence>MVMMSCKRRKVSPASGTPVVLPEEMVIEVLQWLPVESVLRFRAVCRSWATALSSDQFCGFHTAKNKIKPLPPKLFFVSQTVGFGSTSVHASSPLSRSVPGGDDHHELLFTLDNVRGDFMAMTRTPCHGLTLLHDAMELEYYILNAATSVCGWVSSLAYWLFVLFLEATCCHLILLCDRRDIQIGQVTALSGIRSALGGFLWYPVMVRDLHRISSTLEIWKLNDLYSSDWSLEHCIDLSTEHVARDLMKPDFIRVIGSASSSGMSGKKNVIIATSNRKAIAYDPTSETLETILEIKGAPLRYQTARSALGLISLFEDSLAPVCKTNEEIALSSPLAKVIKEALLRLPGDYAVQFKLVSKQWHRFIESGGFVCGYDMYNNRERRPKIRLVGKGTGGSSGFSFANIEKLLQESPSKDTWLDAKVVCSKPCHGMYLISTELEDYLYNPCTGYRYVRGTRGALVYIPNRIPSDRFRHDHAFTTGNKNVGLGFDPLMQEHVIVELFYQWRNFKTCRYNITCSLFTCKSRHTHDFLQPPLPVSDMPPAYMAGFLYWMSEPRLSQSKTRAILSFEIATKTFDVIQCPSCAPTRHNRSPCESFVVELEGMLCVVLANPFEEELDIWKREHGQWDRAYRVCLKGWPAYSLGANVVVPIAVDPKDGRILLNTGRKLGLYDPTKRVIENLYDLDEVLRVKQTDETLHVKDKEKTLQIQVHDGSQLKCQHSVRKFRIWLSPLEHDRFSYYEPAPASSRKNSACSNDTEIMPFVPILYEDSLASYPLAIKPRYYRIWFDFDKVMYVTNIVTGTSRLSYGLKKVLFAGKLDSTKIFRSFPNAMFEIWY</sequence>
<dbReference type="PROSITE" id="PS50181">
    <property type="entry name" value="FBOX"/>
    <property type="match status" value="1"/>
</dbReference>
<dbReference type="CDD" id="cd22157">
    <property type="entry name" value="F-box_AtFBW1-like"/>
    <property type="match status" value="1"/>
</dbReference>
<dbReference type="Pfam" id="PF00646">
    <property type="entry name" value="F-box"/>
    <property type="match status" value="1"/>
</dbReference>
<dbReference type="PANTHER" id="PTHR31672:SF13">
    <property type="entry name" value="F-BOX PROTEIN CPR30-LIKE"/>
    <property type="match status" value="1"/>
</dbReference>
<dbReference type="HOGENOM" id="CLU_011979_2_0_1"/>
<dbReference type="SMART" id="SM00256">
    <property type="entry name" value="FBOX"/>
    <property type="match status" value="2"/>
</dbReference>
<dbReference type="EnsemblPlants" id="OBART07G09700.1">
    <property type="protein sequence ID" value="OBART07G09700.1"/>
    <property type="gene ID" value="OBART07G09700"/>
</dbReference>
<proteinExistence type="predicted"/>
<dbReference type="Gramene" id="OBART07G09700.1">
    <property type="protein sequence ID" value="OBART07G09700.1"/>
    <property type="gene ID" value="OBART07G09700"/>
</dbReference>
<keyword evidence="1" id="KW-1133">Transmembrane helix</keyword>
<reference evidence="3" key="1">
    <citation type="journal article" date="2009" name="Rice">
        <title>De Novo Next Generation Sequencing of Plant Genomes.</title>
        <authorList>
            <person name="Rounsley S."/>
            <person name="Marri P.R."/>
            <person name="Yu Y."/>
            <person name="He R."/>
            <person name="Sisneros N."/>
            <person name="Goicoechea J.L."/>
            <person name="Lee S.J."/>
            <person name="Angelova A."/>
            <person name="Kudrna D."/>
            <person name="Luo M."/>
            <person name="Affourtit J."/>
            <person name="Desany B."/>
            <person name="Knight J."/>
            <person name="Niazi F."/>
            <person name="Egholm M."/>
            <person name="Wing R.A."/>
        </authorList>
    </citation>
    <scope>NUCLEOTIDE SEQUENCE [LARGE SCALE GENOMIC DNA]</scope>
    <source>
        <strain evidence="3">cv. IRGC 105608</strain>
    </source>
</reference>
<dbReference type="PANTHER" id="PTHR31672">
    <property type="entry name" value="BNACNNG10540D PROTEIN"/>
    <property type="match status" value="1"/>
</dbReference>
<keyword evidence="1" id="KW-0472">Membrane</keyword>
<feature type="domain" description="F-box" evidence="2">
    <location>
        <begin position="15"/>
        <end position="57"/>
    </location>
</feature>
<protein>
    <recommendedName>
        <fullName evidence="2">F-box domain-containing protein</fullName>
    </recommendedName>
</protein>
<dbReference type="InterPro" id="IPR001810">
    <property type="entry name" value="F-box_dom"/>
</dbReference>
<dbReference type="AlphaFoldDB" id="A0A0D3GPG3"/>
<dbReference type="PaxDb" id="65489-OBART07G09700.1"/>
<dbReference type="SUPFAM" id="SSF81383">
    <property type="entry name" value="F-box domain"/>
    <property type="match status" value="1"/>
</dbReference>